<evidence type="ECO:0000313" key="1">
    <source>
        <dbReference type="EMBL" id="KAF9440564.1"/>
    </source>
</evidence>
<dbReference type="OrthoDB" id="5570013at2759"/>
<accession>A0A9P5WZ22</accession>
<reference evidence="1" key="1">
    <citation type="submission" date="2020-11" db="EMBL/GenBank/DDBJ databases">
        <authorList>
            <consortium name="DOE Joint Genome Institute"/>
            <person name="Ahrendt S."/>
            <person name="Riley R."/>
            <person name="Andreopoulos W."/>
            <person name="Labutti K."/>
            <person name="Pangilinan J."/>
            <person name="Ruiz-Duenas F.J."/>
            <person name="Barrasa J.M."/>
            <person name="Sanchez-Garcia M."/>
            <person name="Camarero S."/>
            <person name="Miyauchi S."/>
            <person name="Serrano A."/>
            <person name="Linde D."/>
            <person name="Babiker R."/>
            <person name="Drula E."/>
            <person name="Ayuso-Fernandez I."/>
            <person name="Pacheco R."/>
            <person name="Padilla G."/>
            <person name="Ferreira P."/>
            <person name="Barriuso J."/>
            <person name="Kellner H."/>
            <person name="Castanera R."/>
            <person name="Alfaro M."/>
            <person name="Ramirez L."/>
            <person name="Pisabarro A.G."/>
            <person name="Kuo A."/>
            <person name="Tritt A."/>
            <person name="Lipzen A."/>
            <person name="He G."/>
            <person name="Yan M."/>
            <person name="Ng V."/>
            <person name="Cullen D."/>
            <person name="Martin F."/>
            <person name="Rosso M.-N."/>
            <person name="Henrissat B."/>
            <person name="Hibbett D."/>
            <person name="Martinez A.T."/>
            <person name="Grigoriev I.V."/>
        </authorList>
    </citation>
    <scope>NUCLEOTIDE SEQUENCE</scope>
    <source>
        <strain evidence="1">MF-IS2</strain>
    </source>
</reference>
<evidence type="ECO:0000313" key="2">
    <source>
        <dbReference type="Proteomes" id="UP000807342"/>
    </source>
</evidence>
<dbReference type="EMBL" id="MU152430">
    <property type="protein sequence ID" value="KAF9440564.1"/>
    <property type="molecule type" value="Genomic_DNA"/>
</dbReference>
<sequence>MTDFDVTGATSNSPLNIAFNNAWLNSTLALETSTWNSPAEATLHLMFESRFSLQSSLFILVIHSCSLKFVGSLVEDPTGKGRRHYIKYGNVRNYVSGDVSWDSGHAEGNGEANIRSPKVRVMLNLQIEPCLIFAEVLPGGNKAHVNHSITTTF</sequence>
<keyword evidence="2" id="KW-1185">Reference proteome</keyword>
<protein>
    <submittedName>
        <fullName evidence="1">Uncharacterized protein</fullName>
    </submittedName>
</protein>
<proteinExistence type="predicted"/>
<name>A0A9P5WZ22_9AGAR</name>
<organism evidence="1 2">
    <name type="scientific">Macrolepiota fuliginosa MF-IS2</name>
    <dbReference type="NCBI Taxonomy" id="1400762"/>
    <lineage>
        <taxon>Eukaryota</taxon>
        <taxon>Fungi</taxon>
        <taxon>Dikarya</taxon>
        <taxon>Basidiomycota</taxon>
        <taxon>Agaricomycotina</taxon>
        <taxon>Agaricomycetes</taxon>
        <taxon>Agaricomycetidae</taxon>
        <taxon>Agaricales</taxon>
        <taxon>Agaricineae</taxon>
        <taxon>Agaricaceae</taxon>
        <taxon>Macrolepiota</taxon>
    </lineage>
</organism>
<dbReference type="Proteomes" id="UP000807342">
    <property type="component" value="Unassembled WGS sequence"/>
</dbReference>
<comment type="caution">
    <text evidence="1">The sequence shown here is derived from an EMBL/GenBank/DDBJ whole genome shotgun (WGS) entry which is preliminary data.</text>
</comment>
<dbReference type="AlphaFoldDB" id="A0A9P5WZ22"/>
<gene>
    <name evidence="1" type="ORF">P691DRAFT_95307</name>
</gene>